<sequence>AQPSRAARLLSALFYGACSFFIVLVNKVLLTTYGFPSPIFLGVGQMAVTITILYVSKLNKIIHFPDFDKKIPVKPPHVHCAQEIHHPTHFAAGSHHTWEAVLTQCHHQRLRHHCGSFRSSWV</sequence>
<dbReference type="AlphaFoldDB" id="A0A8C0ZX02"/>
<reference evidence="2" key="1">
    <citation type="submission" date="2023-09" db="UniProtKB">
        <authorList>
            <consortium name="Ensembl"/>
        </authorList>
    </citation>
    <scope>IDENTIFICATION</scope>
</reference>
<dbReference type="Ensembl" id="ENSCCNT00000033244.1">
    <property type="protein sequence ID" value="ENSCCNP00000026206.1"/>
    <property type="gene ID" value="ENSCCNG00000025440.1"/>
</dbReference>
<organism evidence="2">
    <name type="scientific">Castor canadensis</name>
    <name type="common">American beaver</name>
    <dbReference type="NCBI Taxonomy" id="51338"/>
    <lineage>
        <taxon>Eukaryota</taxon>
        <taxon>Metazoa</taxon>
        <taxon>Chordata</taxon>
        <taxon>Craniata</taxon>
        <taxon>Vertebrata</taxon>
        <taxon>Euteleostomi</taxon>
        <taxon>Mammalia</taxon>
        <taxon>Eutheria</taxon>
        <taxon>Euarchontoglires</taxon>
        <taxon>Glires</taxon>
        <taxon>Rodentia</taxon>
        <taxon>Castorimorpha</taxon>
        <taxon>Castoridae</taxon>
        <taxon>Castor</taxon>
    </lineage>
</organism>
<accession>A0A8C0ZX02</accession>
<feature type="transmembrane region" description="Helical" evidence="1">
    <location>
        <begin position="12"/>
        <end position="29"/>
    </location>
</feature>
<gene>
    <name evidence="2" type="primary">Slc35d2</name>
</gene>
<keyword evidence="1" id="KW-1133">Transmembrane helix</keyword>
<evidence type="ECO:0000256" key="1">
    <source>
        <dbReference type="SAM" id="Phobius"/>
    </source>
</evidence>
<feature type="transmembrane region" description="Helical" evidence="1">
    <location>
        <begin position="35"/>
        <end position="55"/>
    </location>
</feature>
<protein>
    <submittedName>
        <fullName evidence="2">Uncharacterized protein</fullName>
    </submittedName>
</protein>
<evidence type="ECO:0000313" key="2">
    <source>
        <dbReference type="Ensembl" id="ENSCCNP00000026206.1"/>
    </source>
</evidence>
<name>A0A8C0ZX02_CASCN</name>
<keyword evidence="1" id="KW-0472">Membrane</keyword>
<proteinExistence type="predicted"/>
<keyword evidence="1" id="KW-0812">Transmembrane</keyword>